<accession>A0A0J7JXQ9</accession>
<proteinExistence type="predicted"/>
<keyword evidence="3" id="KW-1185">Reference proteome</keyword>
<reference evidence="2 3" key="1">
    <citation type="submission" date="2015-04" db="EMBL/GenBank/DDBJ databases">
        <title>Lasius niger genome sequencing.</title>
        <authorList>
            <person name="Konorov E.A."/>
            <person name="Nikitin M.A."/>
            <person name="Kirill M.V."/>
            <person name="Chang P."/>
        </authorList>
    </citation>
    <scope>NUCLEOTIDE SEQUENCE [LARGE SCALE GENOMIC DNA]</scope>
    <source>
        <tissue evidence="2">Whole</tissue>
    </source>
</reference>
<name>A0A0J7JXQ9_LASNI</name>
<dbReference type="EMBL" id="LBMM01022377">
    <property type="protein sequence ID" value="KMQ82902.1"/>
    <property type="molecule type" value="Genomic_DNA"/>
</dbReference>
<dbReference type="Proteomes" id="UP000036403">
    <property type="component" value="Unassembled WGS sequence"/>
</dbReference>
<evidence type="ECO:0000256" key="1">
    <source>
        <dbReference type="SAM" id="MobiDB-lite"/>
    </source>
</evidence>
<evidence type="ECO:0000313" key="2">
    <source>
        <dbReference type="EMBL" id="KMQ82902.1"/>
    </source>
</evidence>
<feature type="non-terminal residue" evidence="2">
    <location>
        <position position="63"/>
    </location>
</feature>
<dbReference type="AlphaFoldDB" id="A0A0J7JXQ9"/>
<evidence type="ECO:0000313" key="3">
    <source>
        <dbReference type="Proteomes" id="UP000036403"/>
    </source>
</evidence>
<protein>
    <submittedName>
        <fullName evidence="2">Uncharacterized protein</fullName>
    </submittedName>
</protein>
<sequence length="63" mass="7287">MGRKEVREKDEEGGGRGGMKSRRGKEEGLRGEEYGKIRDRVEEEGEKEGSWWKCVEEEEEGAR</sequence>
<gene>
    <name evidence="2" type="ORF">RF55_21518</name>
</gene>
<feature type="region of interest" description="Disordered" evidence="1">
    <location>
        <begin position="1"/>
        <end position="50"/>
    </location>
</feature>
<organism evidence="2 3">
    <name type="scientific">Lasius niger</name>
    <name type="common">Black garden ant</name>
    <dbReference type="NCBI Taxonomy" id="67767"/>
    <lineage>
        <taxon>Eukaryota</taxon>
        <taxon>Metazoa</taxon>
        <taxon>Ecdysozoa</taxon>
        <taxon>Arthropoda</taxon>
        <taxon>Hexapoda</taxon>
        <taxon>Insecta</taxon>
        <taxon>Pterygota</taxon>
        <taxon>Neoptera</taxon>
        <taxon>Endopterygota</taxon>
        <taxon>Hymenoptera</taxon>
        <taxon>Apocrita</taxon>
        <taxon>Aculeata</taxon>
        <taxon>Formicoidea</taxon>
        <taxon>Formicidae</taxon>
        <taxon>Formicinae</taxon>
        <taxon>Lasius</taxon>
        <taxon>Lasius</taxon>
    </lineage>
</organism>
<dbReference type="PaxDb" id="67767-A0A0J7JXQ9"/>
<feature type="compositionally biased region" description="Basic and acidic residues" evidence="1">
    <location>
        <begin position="1"/>
        <end position="14"/>
    </location>
</feature>
<comment type="caution">
    <text evidence="2">The sequence shown here is derived from an EMBL/GenBank/DDBJ whole genome shotgun (WGS) entry which is preliminary data.</text>
</comment>
<feature type="compositionally biased region" description="Basic and acidic residues" evidence="1">
    <location>
        <begin position="24"/>
        <end position="41"/>
    </location>
</feature>